<accession>A0AAE3ZRH8</accession>
<dbReference type="AlphaFoldDB" id="A0AAE3ZRH8"/>
<dbReference type="Proteomes" id="UP001183629">
    <property type="component" value="Unassembled WGS sequence"/>
</dbReference>
<protein>
    <submittedName>
        <fullName evidence="1">Uncharacterized protein</fullName>
    </submittedName>
</protein>
<keyword evidence="2" id="KW-1185">Reference proteome</keyword>
<evidence type="ECO:0000313" key="2">
    <source>
        <dbReference type="Proteomes" id="UP001183629"/>
    </source>
</evidence>
<organism evidence="1 2">
    <name type="scientific">Catenuloplanes niger</name>
    <dbReference type="NCBI Taxonomy" id="587534"/>
    <lineage>
        <taxon>Bacteria</taxon>
        <taxon>Bacillati</taxon>
        <taxon>Actinomycetota</taxon>
        <taxon>Actinomycetes</taxon>
        <taxon>Micromonosporales</taxon>
        <taxon>Micromonosporaceae</taxon>
        <taxon>Catenuloplanes</taxon>
    </lineage>
</organism>
<dbReference type="RefSeq" id="WP_310415356.1">
    <property type="nucleotide sequence ID" value="NZ_JAVDYC010000001.1"/>
</dbReference>
<reference evidence="1 2" key="1">
    <citation type="submission" date="2023-07" db="EMBL/GenBank/DDBJ databases">
        <title>Sequencing the genomes of 1000 actinobacteria strains.</title>
        <authorList>
            <person name="Klenk H.-P."/>
        </authorList>
    </citation>
    <scope>NUCLEOTIDE SEQUENCE [LARGE SCALE GENOMIC DNA]</scope>
    <source>
        <strain evidence="1 2">DSM 44711</strain>
    </source>
</reference>
<gene>
    <name evidence="1" type="ORF">J2S44_003700</name>
</gene>
<sequence>MLSEIVFSGSIGYEAGEAAALVDIPVRGESMSAEASEDKTERANDDHPLWCDSAECRVNTPGAWHRSRMEFMQLSDALGTRVGMRLLRCTSSPDVTCVEFEAYAVGIEEPVMELILVEEDLERFSSLLTSTAHALGVETAQSVRLAIV</sequence>
<proteinExistence type="predicted"/>
<evidence type="ECO:0000313" key="1">
    <source>
        <dbReference type="EMBL" id="MDR7323450.1"/>
    </source>
</evidence>
<name>A0AAE3ZRH8_9ACTN</name>
<dbReference type="EMBL" id="JAVDYC010000001">
    <property type="protein sequence ID" value="MDR7323450.1"/>
    <property type="molecule type" value="Genomic_DNA"/>
</dbReference>
<comment type="caution">
    <text evidence="1">The sequence shown here is derived from an EMBL/GenBank/DDBJ whole genome shotgun (WGS) entry which is preliminary data.</text>
</comment>